<keyword evidence="2" id="KW-1185">Reference proteome</keyword>
<dbReference type="PANTHER" id="PTHR36302">
    <property type="entry name" value="BLR7088 PROTEIN"/>
    <property type="match status" value="1"/>
</dbReference>
<sequence>MLGSVIGLGAALLIAGCGAGQITQTDRQVAAIDGASVDVRDIAIRNAELAFPGDVQPPAYLQGSDAEVLMSIVNRSGTNDELVSIESDEAANVSVQGDREVPAGTALNVGPTEPGAGRQLHAQVTLEGLTREVRPGQTVKVTLTFRDAGDASVELPIKAPAEPRVSEHDEEGGH</sequence>
<dbReference type="InterPro" id="IPR007410">
    <property type="entry name" value="LpqE-like"/>
</dbReference>
<name>A0A934V5K7_9PSEU</name>
<dbReference type="Pfam" id="PF04314">
    <property type="entry name" value="PCuAC"/>
    <property type="match status" value="1"/>
</dbReference>
<dbReference type="AlphaFoldDB" id="A0A934V5K7"/>
<dbReference type="Proteomes" id="UP000635245">
    <property type="component" value="Unassembled WGS sequence"/>
</dbReference>
<dbReference type="InterPro" id="IPR058248">
    <property type="entry name" value="Lxx211020-like"/>
</dbReference>
<gene>
    <name evidence="1" type="ORF">JHE00_13000</name>
</gene>
<dbReference type="PANTHER" id="PTHR36302:SF1">
    <property type="entry name" value="COPPER CHAPERONE PCU(A)C"/>
    <property type="match status" value="1"/>
</dbReference>
<dbReference type="InterPro" id="IPR036182">
    <property type="entry name" value="PCuAC_sf"/>
</dbReference>
<organism evidence="1 2">
    <name type="scientific">Prauserella cavernicola</name>
    <dbReference type="NCBI Taxonomy" id="2800127"/>
    <lineage>
        <taxon>Bacteria</taxon>
        <taxon>Bacillati</taxon>
        <taxon>Actinomycetota</taxon>
        <taxon>Actinomycetes</taxon>
        <taxon>Pseudonocardiales</taxon>
        <taxon>Pseudonocardiaceae</taxon>
        <taxon>Prauserella</taxon>
    </lineage>
</organism>
<evidence type="ECO:0000313" key="1">
    <source>
        <dbReference type="EMBL" id="MBK1785245.1"/>
    </source>
</evidence>
<reference evidence="1" key="1">
    <citation type="submission" date="2020-12" db="EMBL/GenBank/DDBJ databases">
        <title>Prauserella sp. ASG 168, a novel actinomycete isolated from cave rock.</title>
        <authorList>
            <person name="Suriyachadkun C."/>
        </authorList>
    </citation>
    <scope>NUCLEOTIDE SEQUENCE</scope>
    <source>
        <strain evidence="1">ASG 168</strain>
    </source>
</reference>
<comment type="caution">
    <text evidence="1">The sequence shown here is derived from an EMBL/GenBank/DDBJ whole genome shotgun (WGS) entry which is preliminary data.</text>
</comment>
<evidence type="ECO:0000313" key="2">
    <source>
        <dbReference type="Proteomes" id="UP000635245"/>
    </source>
</evidence>
<accession>A0A934V5K7</accession>
<dbReference type="SUPFAM" id="SSF110087">
    <property type="entry name" value="DR1885-like metal-binding protein"/>
    <property type="match status" value="1"/>
</dbReference>
<proteinExistence type="predicted"/>
<dbReference type="EMBL" id="JAENJH010000002">
    <property type="protein sequence ID" value="MBK1785245.1"/>
    <property type="molecule type" value="Genomic_DNA"/>
</dbReference>
<dbReference type="Gene3D" id="2.60.40.1890">
    <property type="entry name" value="PCu(A)C copper chaperone"/>
    <property type="match status" value="1"/>
</dbReference>
<protein>
    <submittedName>
        <fullName evidence="1">Copper chaperone PCu(A)C</fullName>
    </submittedName>
</protein>